<accession>A0A137P408</accession>
<keyword evidence="1" id="KW-0732">Signal</keyword>
<dbReference type="AlphaFoldDB" id="A0A137P408"/>
<name>A0A137P408_CONC2</name>
<dbReference type="EMBL" id="KQ964524">
    <property type="protein sequence ID" value="KXN69747.1"/>
    <property type="molecule type" value="Genomic_DNA"/>
</dbReference>
<gene>
    <name evidence="2" type="ORF">CONCODRAFT_71203</name>
</gene>
<evidence type="ECO:0000313" key="2">
    <source>
        <dbReference type="EMBL" id="KXN69747.1"/>
    </source>
</evidence>
<feature type="signal peptide" evidence="1">
    <location>
        <begin position="1"/>
        <end position="19"/>
    </location>
</feature>
<sequence>MKLITFASLVALFSAPIQAQSCQYQAEVHACVQDAENRHNVCGGNPSCSCIASEAWALCYTRCQGDPMFLDRLNFVNGQIAQHCARPGFVGGPGVIPSGIAPIPGIIPGNLGPGAIPGAFPSAIPGVAGPFGQPRQAFGSMSDNQMQFQATATFRSGGLNSQSFRNSATGIKAAPIIVSAVAFASVIFTAL</sequence>
<proteinExistence type="predicted"/>
<feature type="chain" id="PRO_5007294448" description="Extracellular membrane protein CFEM domain-containing protein" evidence="1">
    <location>
        <begin position="20"/>
        <end position="191"/>
    </location>
</feature>
<dbReference type="Proteomes" id="UP000070444">
    <property type="component" value="Unassembled WGS sequence"/>
</dbReference>
<reference evidence="2 3" key="1">
    <citation type="journal article" date="2015" name="Genome Biol. Evol.">
        <title>Phylogenomic analyses indicate that early fungi evolved digesting cell walls of algal ancestors of land plants.</title>
        <authorList>
            <person name="Chang Y."/>
            <person name="Wang S."/>
            <person name="Sekimoto S."/>
            <person name="Aerts A.L."/>
            <person name="Choi C."/>
            <person name="Clum A."/>
            <person name="LaButti K.M."/>
            <person name="Lindquist E.A."/>
            <person name="Yee Ngan C."/>
            <person name="Ohm R.A."/>
            <person name="Salamov A.A."/>
            <person name="Grigoriev I.V."/>
            <person name="Spatafora J.W."/>
            <person name="Berbee M.L."/>
        </authorList>
    </citation>
    <scope>NUCLEOTIDE SEQUENCE [LARGE SCALE GENOMIC DNA]</scope>
    <source>
        <strain evidence="2 3">NRRL 28638</strain>
    </source>
</reference>
<organism evidence="2 3">
    <name type="scientific">Conidiobolus coronatus (strain ATCC 28846 / CBS 209.66 / NRRL 28638)</name>
    <name type="common">Delacroixia coronata</name>
    <dbReference type="NCBI Taxonomy" id="796925"/>
    <lineage>
        <taxon>Eukaryota</taxon>
        <taxon>Fungi</taxon>
        <taxon>Fungi incertae sedis</taxon>
        <taxon>Zoopagomycota</taxon>
        <taxon>Entomophthoromycotina</taxon>
        <taxon>Entomophthoromycetes</taxon>
        <taxon>Entomophthorales</taxon>
        <taxon>Ancylistaceae</taxon>
        <taxon>Conidiobolus</taxon>
    </lineage>
</organism>
<evidence type="ECO:0000313" key="3">
    <source>
        <dbReference type="Proteomes" id="UP000070444"/>
    </source>
</evidence>
<evidence type="ECO:0000256" key="1">
    <source>
        <dbReference type="SAM" id="SignalP"/>
    </source>
</evidence>
<evidence type="ECO:0008006" key="4">
    <source>
        <dbReference type="Google" id="ProtNLM"/>
    </source>
</evidence>
<protein>
    <recommendedName>
        <fullName evidence="4">Extracellular membrane protein CFEM domain-containing protein</fullName>
    </recommendedName>
</protein>
<keyword evidence="3" id="KW-1185">Reference proteome</keyword>